<dbReference type="Gene3D" id="1.10.150.250">
    <property type="entry name" value="Flavinator of succinate dehydrogenase"/>
    <property type="match status" value="1"/>
</dbReference>
<dbReference type="PANTHER" id="PTHR12469:SF2">
    <property type="entry name" value="SUCCINATE DEHYDROGENASE ASSEMBLY FACTOR 2, MITOCHONDRIAL"/>
    <property type="match status" value="1"/>
</dbReference>
<evidence type="ECO:0000313" key="5">
    <source>
        <dbReference type="Proteomes" id="UP000289220"/>
    </source>
</evidence>
<dbReference type="PANTHER" id="PTHR12469">
    <property type="entry name" value="PROTEIN EMI5 HOMOLOG, MITOCHONDRIAL"/>
    <property type="match status" value="1"/>
</dbReference>
<sequence length="112" mass="12825">MTDIDAHPQDDSGDQAALERKQRLGRIQFRSWRRGFREADMVLGPFSDQVAPTLTDAELDQLELLIDEEDQWLYGWIIERDPTPPEFETPVMAKVRAFMREHVAAEVGKGIG</sequence>
<accession>A0A7Z8Y6Y9</accession>
<dbReference type="EMBL" id="UXHF01000007">
    <property type="protein sequence ID" value="VDC51686.1"/>
    <property type="molecule type" value="Genomic_DNA"/>
</dbReference>
<reference evidence="4 5" key="1">
    <citation type="submission" date="2018-11" db="EMBL/GenBank/DDBJ databases">
        <authorList>
            <person name="Peiro R."/>
            <person name="Begona"/>
            <person name="Cbmso G."/>
            <person name="Lopez M."/>
            <person name="Gonzalez S."/>
            <person name="Sacristan E."/>
            <person name="Castillo E."/>
        </authorList>
    </citation>
    <scope>NUCLEOTIDE SEQUENCE [LARGE SCALE GENOMIC DNA]</scope>
    <source>
        <strain evidence="4">Brev_genome</strain>
    </source>
</reference>
<name>A0A7Z8Y6Y9_9CAUL</name>
<evidence type="ECO:0000256" key="1">
    <source>
        <dbReference type="ARBA" id="ARBA00008571"/>
    </source>
</evidence>
<proteinExistence type="inferred from homology"/>
<organism evidence="4 5">
    <name type="scientific">Brevundimonas mediterranea</name>
    <dbReference type="NCBI Taxonomy" id="74329"/>
    <lineage>
        <taxon>Bacteria</taxon>
        <taxon>Pseudomonadati</taxon>
        <taxon>Pseudomonadota</taxon>
        <taxon>Alphaproteobacteria</taxon>
        <taxon>Caulobacterales</taxon>
        <taxon>Caulobacteraceae</taxon>
        <taxon>Brevundimonas</taxon>
    </lineage>
</organism>
<keyword evidence="3" id="KW-0143">Chaperone</keyword>
<dbReference type="AlphaFoldDB" id="A0A7Z8Y6Y9"/>
<evidence type="ECO:0000313" key="4">
    <source>
        <dbReference type="EMBL" id="VDC51686.1"/>
    </source>
</evidence>
<dbReference type="InterPro" id="IPR005631">
    <property type="entry name" value="SDH"/>
</dbReference>
<evidence type="ECO:0000256" key="2">
    <source>
        <dbReference type="ARBA" id="ARBA00019418"/>
    </source>
</evidence>
<dbReference type="SUPFAM" id="SSF109910">
    <property type="entry name" value="YgfY-like"/>
    <property type="match status" value="1"/>
</dbReference>
<protein>
    <recommendedName>
        <fullName evidence="2">FAD assembly factor SdhE</fullName>
    </recommendedName>
</protein>
<gene>
    <name evidence="4" type="ORF">BREV_BREV_00612</name>
</gene>
<dbReference type="GO" id="GO:0006099">
    <property type="term" value="P:tricarboxylic acid cycle"/>
    <property type="evidence" value="ECO:0007669"/>
    <property type="project" value="TreeGrafter"/>
</dbReference>
<dbReference type="Pfam" id="PF03937">
    <property type="entry name" value="Sdh5"/>
    <property type="match status" value="1"/>
</dbReference>
<dbReference type="Proteomes" id="UP000289220">
    <property type="component" value="Unassembled WGS sequence"/>
</dbReference>
<comment type="similarity">
    <text evidence="1">Belongs to the SdhE FAD assembly factor family.</text>
</comment>
<evidence type="ECO:0000256" key="3">
    <source>
        <dbReference type="ARBA" id="ARBA00023186"/>
    </source>
</evidence>
<keyword evidence="5" id="KW-1185">Reference proteome</keyword>
<dbReference type="RefSeq" id="WP_035306301.1">
    <property type="nucleotide sequence ID" value="NZ_UXHF01000007.1"/>
</dbReference>
<comment type="caution">
    <text evidence="4">The sequence shown here is derived from an EMBL/GenBank/DDBJ whole genome shotgun (WGS) entry which is preliminary data.</text>
</comment>
<dbReference type="InterPro" id="IPR036714">
    <property type="entry name" value="SDH_sf"/>
</dbReference>